<name>L0A495_DEIPD</name>
<evidence type="ECO:0000313" key="2">
    <source>
        <dbReference type="Proteomes" id="UP000010467"/>
    </source>
</evidence>
<sequence length="66" mass="7234">MPNSDLNCPAGRHGQAANAPLDACVYFYECEPCQEVHKPLTGNCCVFCSYGSSTPPSRARRSQYHP</sequence>
<accession>L0A495</accession>
<dbReference type="HOGENOM" id="CLU_178450_1_0_0"/>
<dbReference type="AlphaFoldDB" id="L0A495"/>
<proteinExistence type="predicted"/>
<protein>
    <submittedName>
        <fullName evidence="1">Uncharacterized protein</fullName>
    </submittedName>
</protein>
<keyword evidence="2" id="KW-1185">Reference proteome</keyword>
<dbReference type="InterPro" id="IPR047677">
    <property type="entry name" value="GDCCVxC"/>
</dbReference>
<evidence type="ECO:0000313" key="1">
    <source>
        <dbReference type="EMBL" id="AFZ68656.1"/>
    </source>
</evidence>
<dbReference type="EMBL" id="CP003382">
    <property type="protein sequence ID" value="AFZ68656.1"/>
    <property type="molecule type" value="Genomic_DNA"/>
</dbReference>
<dbReference type="Proteomes" id="UP000010467">
    <property type="component" value="Chromosome"/>
</dbReference>
<dbReference type="KEGG" id="dpd:Deipe_3213"/>
<organism evidence="1 2">
    <name type="scientific">Deinococcus peraridilitoris (strain DSM 19664 / LMG 22246 / CIP 109416 / KR-200)</name>
    <dbReference type="NCBI Taxonomy" id="937777"/>
    <lineage>
        <taxon>Bacteria</taxon>
        <taxon>Thermotogati</taxon>
        <taxon>Deinococcota</taxon>
        <taxon>Deinococci</taxon>
        <taxon>Deinococcales</taxon>
        <taxon>Deinococcaceae</taxon>
        <taxon>Deinococcus</taxon>
    </lineage>
</organism>
<gene>
    <name evidence="1" type="ordered locus">Deipe_3213</name>
</gene>
<reference evidence="2" key="1">
    <citation type="submission" date="2012-03" db="EMBL/GenBank/DDBJ databases">
        <title>Complete sequence of chromosome of Deinococcus peraridilitoris DSM 19664.</title>
        <authorList>
            <person name="Lucas S."/>
            <person name="Copeland A."/>
            <person name="Lapidus A."/>
            <person name="Glavina del Rio T."/>
            <person name="Dalin E."/>
            <person name="Tice H."/>
            <person name="Bruce D."/>
            <person name="Goodwin L."/>
            <person name="Pitluck S."/>
            <person name="Peters L."/>
            <person name="Mikhailova N."/>
            <person name="Lu M."/>
            <person name="Kyrpides N."/>
            <person name="Mavromatis K."/>
            <person name="Ivanova N."/>
            <person name="Brettin T."/>
            <person name="Detter J.C."/>
            <person name="Han C."/>
            <person name="Larimer F."/>
            <person name="Land M."/>
            <person name="Hauser L."/>
            <person name="Markowitz V."/>
            <person name="Cheng J.-F."/>
            <person name="Hugenholtz P."/>
            <person name="Woyke T."/>
            <person name="Wu D."/>
            <person name="Pukall R."/>
            <person name="Steenblock K."/>
            <person name="Brambilla E."/>
            <person name="Klenk H.-P."/>
            <person name="Eisen J.A."/>
        </authorList>
    </citation>
    <scope>NUCLEOTIDE SEQUENCE [LARGE SCALE GENOMIC DNA]</scope>
    <source>
        <strain evidence="2">DSM 19664 / LMG 22246 / CIP 109416 / KR-200</strain>
    </source>
</reference>
<dbReference type="NCBIfam" id="NF041374">
    <property type="entry name" value="GDCCVxC"/>
    <property type="match status" value="1"/>
</dbReference>